<evidence type="ECO:0000256" key="2">
    <source>
        <dbReference type="ARBA" id="ARBA00023043"/>
    </source>
</evidence>
<dbReference type="PROSITE" id="PS50297">
    <property type="entry name" value="ANK_REP_REGION"/>
    <property type="match status" value="2"/>
</dbReference>
<proteinExistence type="predicted"/>
<dbReference type="GO" id="GO:0070531">
    <property type="term" value="C:BRCA1-A complex"/>
    <property type="evidence" value="ECO:0000318"/>
    <property type="project" value="GO_Central"/>
</dbReference>
<keyword evidence="1" id="KW-0677">Repeat</keyword>
<dbReference type="Pfam" id="PF12796">
    <property type="entry name" value="Ank_2"/>
    <property type="match status" value="1"/>
</dbReference>
<reference evidence="6" key="1">
    <citation type="journal article" date="2011" name="Genome Biol.">
        <title>Comparative genomics of the social amoebae Dictyostelium discoideum and Dictyostelium purpureum.</title>
        <authorList>
            <consortium name="US DOE Joint Genome Institute (JGI-PGF)"/>
            <person name="Sucgang R."/>
            <person name="Kuo A."/>
            <person name="Tian X."/>
            <person name="Salerno W."/>
            <person name="Parikh A."/>
            <person name="Feasley C.L."/>
            <person name="Dalin E."/>
            <person name="Tu H."/>
            <person name="Huang E."/>
            <person name="Barry K."/>
            <person name="Lindquist E."/>
            <person name="Shapiro H."/>
            <person name="Bruce D."/>
            <person name="Schmutz J."/>
            <person name="Salamov A."/>
            <person name="Fey P."/>
            <person name="Gaudet P."/>
            <person name="Anjard C."/>
            <person name="Babu M.M."/>
            <person name="Basu S."/>
            <person name="Bushmanova Y."/>
            <person name="van der Wel H."/>
            <person name="Katoh-Kurasawa M."/>
            <person name="Dinh C."/>
            <person name="Coutinho P.M."/>
            <person name="Saito T."/>
            <person name="Elias M."/>
            <person name="Schaap P."/>
            <person name="Kay R.R."/>
            <person name="Henrissat B."/>
            <person name="Eichinger L."/>
            <person name="Rivero F."/>
            <person name="Putnam N.H."/>
            <person name="West C.M."/>
            <person name="Loomis W.F."/>
            <person name="Chisholm R.L."/>
            <person name="Shaulsky G."/>
            <person name="Strassmann J.E."/>
            <person name="Queller D.C."/>
            <person name="Kuspa A."/>
            <person name="Grigoriev I.V."/>
        </authorList>
    </citation>
    <scope>NUCLEOTIDE SEQUENCE [LARGE SCALE GENOMIC DNA]</scope>
    <source>
        <strain evidence="6">QSDP1</strain>
    </source>
</reference>
<feature type="repeat" description="ANK" evidence="3">
    <location>
        <begin position="39"/>
        <end position="71"/>
    </location>
</feature>
<dbReference type="VEuPathDB" id="AmoebaDB:DICPUDRAFT_157508"/>
<dbReference type="PANTHER" id="PTHR24171:SF8">
    <property type="entry name" value="BRCA1-ASSOCIATED RING DOMAIN PROTEIN 1"/>
    <property type="match status" value="1"/>
</dbReference>
<dbReference type="PANTHER" id="PTHR24171">
    <property type="entry name" value="ANKYRIN REPEAT DOMAIN-CONTAINING PROTEIN 39-RELATED"/>
    <property type="match status" value="1"/>
</dbReference>
<name>F0ZZA8_DICPU</name>
<accession>F0ZZA8</accession>
<dbReference type="FunCoup" id="F0ZZA8">
    <property type="interactions" value="743"/>
</dbReference>
<evidence type="ECO:0000256" key="1">
    <source>
        <dbReference type="ARBA" id="ARBA00022737"/>
    </source>
</evidence>
<dbReference type="Proteomes" id="UP000001064">
    <property type="component" value="Unassembled WGS sequence"/>
</dbReference>
<dbReference type="RefSeq" id="XP_003292757.1">
    <property type="nucleotide sequence ID" value="XM_003292709.1"/>
</dbReference>
<dbReference type="KEGG" id="dpp:DICPUDRAFT_157508"/>
<evidence type="ECO:0000313" key="6">
    <source>
        <dbReference type="Proteomes" id="UP000001064"/>
    </source>
</evidence>
<feature type="compositionally biased region" description="Acidic residues" evidence="4">
    <location>
        <begin position="141"/>
        <end position="151"/>
    </location>
</feature>
<dbReference type="STRING" id="5786.F0ZZA8"/>
<dbReference type="eggNOG" id="KOG4177">
    <property type="taxonomic scope" value="Eukaryota"/>
</dbReference>
<dbReference type="Gene3D" id="1.25.40.20">
    <property type="entry name" value="Ankyrin repeat-containing domain"/>
    <property type="match status" value="1"/>
</dbReference>
<dbReference type="GO" id="GO:0085020">
    <property type="term" value="P:protein K6-linked ubiquitination"/>
    <property type="evidence" value="ECO:0000318"/>
    <property type="project" value="GO_Central"/>
</dbReference>
<protein>
    <submittedName>
        <fullName evidence="5">Uncharacterized protein</fullName>
    </submittedName>
</protein>
<keyword evidence="2 3" id="KW-0040">ANK repeat</keyword>
<dbReference type="InParanoid" id="F0ZZA8"/>
<dbReference type="InterPro" id="IPR002110">
    <property type="entry name" value="Ankyrin_rpt"/>
</dbReference>
<dbReference type="GO" id="GO:0031436">
    <property type="term" value="C:BRCA1-BARD1 complex"/>
    <property type="evidence" value="ECO:0000318"/>
    <property type="project" value="GO_Central"/>
</dbReference>
<organism evidence="5 6">
    <name type="scientific">Dictyostelium purpureum</name>
    <name type="common">Slime mold</name>
    <dbReference type="NCBI Taxonomy" id="5786"/>
    <lineage>
        <taxon>Eukaryota</taxon>
        <taxon>Amoebozoa</taxon>
        <taxon>Evosea</taxon>
        <taxon>Eumycetozoa</taxon>
        <taxon>Dictyostelia</taxon>
        <taxon>Dictyosteliales</taxon>
        <taxon>Dictyosteliaceae</taxon>
        <taxon>Dictyostelium</taxon>
    </lineage>
</organism>
<dbReference type="OrthoDB" id="10249694at2759"/>
<dbReference type="OMA" id="SFEDAWF"/>
<feature type="repeat" description="ANK" evidence="3">
    <location>
        <begin position="72"/>
        <end position="104"/>
    </location>
</feature>
<evidence type="ECO:0000313" key="5">
    <source>
        <dbReference type="EMBL" id="EGC30722.1"/>
    </source>
</evidence>
<dbReference type="SUPFAM" id="SSF48403">
    <property type="entry name" value="Ankyrin repeat"/>
    <property type="match status" value="1"/>
</dbReference>
<feature type="region of interest" description="Disordered" evidence="4">
    <location>
        <begin position="124"/>
        <end position="151"/>
    </location>
</feature>
<dbReference type="GeneID" id="10508780"/>
<sequence>MAETSFEDAWFSNCKSGYLDDIIQLVSSKKISIDSSDHLGNTGLHYASNAGHTAVVEAIIKAGANINAQNKHGDTPLHKAAGRNRLDTVKFLVKNKANIDIVNVDKERAIDITNNQEIKNELLPVVEFEDDDSEEDKKDDSDYDSEEEGDD</sequence>
<dbReference type="InterPro" id="IPR036770">
    <property type="entry name" value="Ankyrin_rpt-contain_sf"/>
</dbReference>
<dbReference type="PROSITE" id="PS50088">
    <property type="entry name" value="ANK_REPEAT"/>
    <property type="match status" value="2"/>
</dbReference>
<gene>
    <name evidence="5" type="ORF">DICPUDRAFT_157508</name>
</gene>
<evidence type="ECO:0000256" key="4">
    <source>
        <dbReference type="SAM" id="MobiDB-lite"/>
    </source>
</evidence>
<evidence type="ECO:0000256" key="3">
    <source>
        <dbReference type="PROSITE-ProRule" id="PRU00023"/>
    </source>
</evidence>
<keyword evidence="6" id="KW-1185">Reference proteome</keyword>
<dbReference type="EMBL" id="GL871306">
    <property type="protein sequence ID" value="EGC30722.1"/>
    <property type="molecule type" value="Genomic_DNA"/>
</dbReference>
<dbReference type="SMART" id="SM00248">
    <property type="entry name" value="ANK"/>
    <property type="match status" value="2"/>
</dbReference>
<dbReference type="AlphaFoldDB" id="F0ZZA8"/>